<dbReference type="SUPFAM" id="SSF57903">
    <property type="entry name" value="FYVE/PHD zinc finger"/>
    <property type="match status" value="1"/>
</dbReference>
<dbReference type="GO" id="GO:0003713">
    <property type="term" value="F:transcription coactivator activity"/>
    <property type="evidence" value="ECO:0007669"/>
    <property type="project" value="TreeGrafter"/>
</dbReference>
<evidence type="ECO:0000256" key="12">
    <source>
        <dbReference type="ARBA" id="ARBA00023242"/>
    </source>
</evidence>
<dbReference type="InterPro" id="IPR036427">
    <property type="entry name" value="Bromodomain-like_sf"/>
</dbReference>
<reference evidence="17 18" key="1">
    <citation type="journal article" date="2021" name="Genome Biol.">
        <title>AFLAP: assembly-free linkage analysis pipeline using k-mers from genome sequencing data.</title>
        <authorList>
            <person name="Fletcher K."/>
            <person name="Zhang L."/>
            <person name="Gil J."/>
            <person name="Han R."/>
            <person name="Cavanaugh K."/>
            <person name="Michelmore R."/>
        </authorList>
    </citation>
    <scope>NUCLEOTIDE SEQUENCE [LARGE SCALE GENOMIC DNA]</scope>
    <source>
        <strain evidence="17 18">SF5</strain>
    </source>
</reference>
<dbReference type="GO" id="GO:0045944">
    <property type="term" value="P:positive regulation of transcription by RNA polymerase II"/>
    <property type="evidence" value="ECO:0007669"/>
    <property type="project" value="TreeGrafter"/>
</dbReference>
<dbReference type="KEGG" id="blac:94345811"/>
<dbReference type="GO" id="GO:0031490">
    <property type="term" value="F:chromatin DNA binding"/>
    <property type="evidence" value="ECO:0007669"/>
    <property type="project" value="TreeGrafter"/>
</dbReference>
<dbReference type="PRINTS" id="PR00503">
    <property type="entry name" value="BROMODOMAIN"/>
</dbReference>
<evidence type="ECO:0000259" key="15">
    <source>
        <dbReference type="PROSITE" id="PS50014"/>
    </source>
</evidence>
<keyword evidence="12" id="KW-0539">Nucleus</keyword>
<name>A0A976IBV6_BRELC</name>
<comment type="subcellular location">
    <subcellularLocation>
        <location evidence="2">Nucleus</location>
    </subcellularLocation>
</comment>
<dbReference type="InterPro" id="IPR001965">
    <property type="entry name" value="Znf_PHD"/>
</dbReference>
<comment type="caution">
    <text evidence="17">The sequence shown here is derived from an EMBL/GenBank/DDBJ whole genome shotgun (WGS) entry which is preliminary data.</text>
</comment>
<evidence type="ECO:0000313" key="18">
    <source>
        <dbReference type="Proteomes" id="UP000294530"/>
    </source>
</evidence>
<dbReference type="InterPro" id="IPR031162">
    <property type="entry name" value="CBP_P300_HAT"/>
</dbReference>
<gene>
    <name evidence="17" type="ORF">CCR75_002040</name>
</gene>
<keyword evidence="6" id="KW-0863">Zinc-finger</keyword>
<feature type="domain" description="CBP/p300-type HAT" evidence="16">
    <location>
        <begin position="476"/>
        <end position="874"/>
    </location>
</feature>
<evidence type="ECO:0000313" key="17">
    <source>
        <dbReference type="EMBL" id="TDH65894.1"/>
    </source>
</evidence>
<dbReference type="Gene3D" id="2.10.110.40">
    <property type="match status" value="1"/>
</dbReference>
<dbReference type="Proteomes" id="UP000294530">
    <property type="component" value="Unassembled WGS sequence"/>
</dbReference>
<dbReference type="PANTHER" id="PTHR13808:SF1">
    <property type="entry name" value="HISTONE ACETYLTRANSFERASE"/>
    <property type="match status" value="1"/>
</dbReference>
<evidence type="ECO:0000256" key="14">
    <source>
        <dbReference type="PROSITE-ProRule" id="PRU00035"/>
    </source>
</evidence>
<dbReference type="GO" id="GO:0000123">
    <property type="term" value="C:histone acetyltransferase complex"/>
    <property type="evidence" value="ECO:0007669"/>
    <property type="project" value="TreeGrafter"/>
</dbReference>
<dbReference type="RefSeq" id="XP_067815393.1">
    <property type="nucleotide sequence ID" value="XM_067960140.1"/>
</dbReference>
<keyword evidence="18" id="KW-1185">Reference proteome</keyword>
<evidence type="ECO:0000256" key="11">
    <source>
        <dbReference type="ARBA" id="ARBA00023163"/>
    </source>
</evidence>
<evidence type="ECO:0000256" key="5">
    <source>
        <dbReference type="ARBA" id="ARBA00022723"/>
    </source>
</evidence>
<evidence type="ECO:0000256" key="4">
    <source>
        <dbReference type="ARBA" id="ARBA00022679"/>
    </source>
</evidence>
<dbReference type="InterPro" id="IPR038547">
    <property type="entry name" value="RING_CBP-p300_sf"/>
</dbReference>
<evidence type="ECO:0000256" key="8">
    <source>
        <dbReference type="ARBA" id="ARBA00022853"/>
    </source>
</evidence>
<dbReference type="OrthoDB" id="899at2759"/>
<dbReference type="SUPFAM" id="SSF47370">
    <property type="entry name" value="Bromodomain"/>
    <property type="match status" value="1"/>
</dbReference>
<sequence>MCLNDTKAFSCVPERSFAGPECLADSSRADQSALTLDLSGVGPVSGTLADATVTSHGLKRSLGAPPTCAPCDKKLKREMERGTFAFHDSKSGNAEGIISRGQRRTSNKRSLTLSPLNTASAEQIRRHLHDVRRELFLRPMLTIVSKLMFHKWNRGFFNVRVDPVKWNIPHYSEVIKRPMDLAIVKDKCLNLEFATAGECADSIRLVFSNACLFNPPGHIVHESASRLLKEFETDYTKYKAKDEAMVKRRETHSCPYCLDNVCGICYEKCINFEPPFVVCLGACRQRIKRHAIYYKSPDGQYHWCSKCFSSLPEVLSLKSAPASNTDHQTEALEMEYTISKFALLKAKFLDELTEPWVQCDQCNGWVHQICALFNACENAIQEEEVLYTCPLCLLEELDANMTKDNLEMSPVDTSVDEFPLNKQKDLLRSHSPALKRRPYATDFTRSLGFEEEIKEKIFSFQARADSELVEGSITSFVRSQNLQSCDLSCFMQKWVQQHLNSLGEDIIAQSIVVKVVSSIRSSCHVSSAVREHFKSASQAVSVSAVDIEYPQIIDYTSKVIFVFQMINGVEVCIFSMYVQEYDKHCQLHANRNRIYIAYLDSLVYMRPRHVRTSLFHQILISYLASCKVNGFEYAHIWACPTTRGGDFIYWCHPSFQKNPGKERLLQWYLSMVRKAKELGVVYACRDLYASEFEHLEVLLDKQLPPHFDGDYWPSEAERLATSPKRGRKEANLSSAYSANFRKRVSESVKSACESLFVIALHPTCAACKQLIVNVAYWRASRVGAFDLYYCRKCQSAGAEVMFSYAGQEAVLTEAFPPEFCRKSKMVNAMISCPFLDCRPSMLKNCEEHHYQFDSYRRAKYSTMMLVYQIFSTQRSAQ</sequence>
<dbReference type="InterPro" id="IPR001487">
    <property type="entry name" value="Bromodomain"/>
</dbReference>
<dbReference type="Pfam" id="PF08214">
    <property type="entry name" value="HAT_KAT11"/>
    <property type="match status" value="1"/>
</dbReference>
<evidence type="ECO:0000256" key="2">
    <source>
        <dbReference type="ARBA" id="ARBA00004123"/>
    </source>
</evidence>
<dbReference type="PROSITE" id="PS50014">
    <property type="entry name" value="BROMODOMAIN_2"/>
    <property type="match status" value="1"/>
</dbReference>
<keyword evidence="9" id="KW-0805">Transcription regulation</keyword>
<dbReference type="GO" id="GO:0004402">
    <property type="term" value="F:histone acetyltransferase activity"/>
    <property type="evidence" value="ECO:0007669"/>
    <property type="project" value="InterPro"/>
</dbReference>
<protein>
    <recommendedName>
        <fullName evidence="3">histone acetyltransferase</fullName>
        <ecNumber evidence="3">2.3.1.48</ecNumber>
    </recommendedName>
</protein>
<dbReference type="AlphaFoldDB" id="A0A976IBV6"/>
<keyword evidence="10 14" id="KW-0103">Bromodomain</keyword>
<keyword evidence="5" id="KW-0479">Metal-binding</keyword>
<evidence type="ECO:0000256" key="7">
    <source>
        <dbReference type="ARBA" id="ARBA00022833"/>
    </source>
</evidence>
<keyword evidence="4" id="KW-0808">Transferase</keyword>
<keyword evidence="8" id="KW-0156">Chromatin regulator</keyword>
<dbReference type="GeneID" id="94345811"/>
<keyword evidence="11" id="KW-0804">Transcription</keyword>
<dbReference type="GO" id="GO:0005634">
    <property type="term" value="C:nucleus"/>
    <property type="evidence" value="ECO:0007669"/>
    <property type="project" value="UniProtKB-SubCell"/>
</dbReference>
<dbReference type="Gene3D" id="1.20.920.10">
    <property type="entry name" value="Bromodomain-like"/>
    <property type="match status" value="1"/>
</dbReference>
<feature type="domain" description="Bromo" evidence="15">
    <location>
        <begin position="157"/>
        <end position="221"/>
    </location>
</feature>
<dbReference type="SMART" id="SM01250">
    <property type="entry name" value="KAT11"/>
    <property type="match status" value="1"/>
</dbReference>
<evidence type="ECO:0000256" key="1">
    <source>
        <dbReference type="ARBA" id="ARBA00002581"/>
    </source>
</evidence>
<dbReference type="PANTHER" id="PTHR13808">
    <property type="entry name" value="CBP/P300-RELATED"/>
    <property type="match status" value="1"/>
</dbReference>
<dbReference type="EC" id="2.3.1.48" evidence="3"/>
<dbReference type="GO" id="GO:0008270">
    <property type="term" value="F:zinc ion binding"/>
    <property type="evidence" value="ECO:0007669"/>
    <property type="project" value="UniProtKB-KW"/>
</dbReference>
<dbReference type="Pfam" id="PF00439">
    <property type="entry name" value="Bromodomain"/>
    <property type="match status" value="1"/>
</dbReference>
<evidence type="ECO:0000259" key="16">
    <source>
        <dbReference type="PROSITE" id="PS51727"/>
    </source>
</evidence>
<keyword evidence="7" id="KW-0862">Zinc</keyword>
<accession>A0A976IBV6</accession>
<evidence type="ECO:0000256" key="10">
    <source>
        <dbReference type="ARBA" id="ARBA00023117"/>
    </source>
</evidence>
<dbReference type="InterPro" id="IPR013178">
    <property type="entry name" value="Histone_AcTrfase_Rtt109/CBP"/>
</dbReference>
<dbReference type="EMBL" id="SHOA02000001">
    <property type="protein sequence ID" value="TDH65894.1"/>
    <property type="molecule type" value="Genomic_DNA"/>
</dbReference>
<dbReference type="Gene3D" id="3.30.40.10">
    <property type="entry name" value="Zinc/RING finger domain, C3HC4 (zinc finger)"/>
    <property type="match status" value="1"/>
</dbReference>
<comment type="catalytic activity">
    <reaction evidence="13">
        <text>L-lysyl-[protein] + acetyl-CoA = N(6)-acetyl-L-lysyl-[protein] + CoA + H(+)</text>
        <dbReference type="Rhea" id="RHEA:45948"/>
        <dbReference type="Rhea" id="RHEA-COMP:9752"/>
        <dbReference type="Rhea" id="RHEA-COMP:10731"/>
        <dbReference type="ChEBI" id="CHEBI:15378"/>
        <dbReference type="ChEBI" id="CHEBI:29969"/>
        <dbReference type="ChEBI" id="CHEBI:57287"/>
        <dbReference type="ChEBI" id="CHEBI:57288"/>
        <dbReference type="ChEBI" id="CHEBI:61930"/>
        <dbReference type="EC" id="2.3.1.48"/>
    </reaction>
</comment>
<comment type="function">
    <text evidence="1">Acetyltransferase enzyme. Acetylates histones, giving a specific tag for transcriptional activation.</text>
</comment>
<evidence type="ECO:0000256" key="3">
    <source>
        <dbReference type="ARBA" id="ARBA00013184"/>
    </source>
</evidence>
<organism evidence="17 18">
    <name type="scientific">Bremia lactucae</name>
    <name type="common">Lettuce downy mildew</name>
    <dbReference type="NCBI Taxonomy" id="4779"/>
    <lineage>
        <taxon>Eukaryota</taxon>
        <taxon>Sar</taxon>
        <taxon>Stramenopiles</taxon>
        <taxon>Oomycota</taxon>
        <taxon>Peronosporomycetes</taxon>
        <taxon>Peronosporales</taxon>
        <taxon>Peronosporaceae</taxon>
        <taxon>Bremia</taxon>
    </lineage>
</organism>
<proteinExistence type="predicted"/>
<dbReference type="GO" id="GO:0005667">
    <property type="term" value="C:transcription regulator complex"/>
    <property type="evidence" value="ECO:0007669"/>
    <property type="project" value="TreeGrafter"/>
</dbReference>
<evidence type="ECO:0000256" key="13">
    <source>
        <dbReference type="ARBA" id="ARBA00048017"/>
    </source>
</evidence>
<dbReference type="InterPro" id="IPR011011">
    <property type="entry name" value="Znf_FYVE_PHD"/>
</dbReference>
<evidence type="ECO:0000256" key="6">
    <source>
        <dbReference type="ARBA" id="ARBA00022771"/>
    </source>
</evidence>
<dbReference type="InterPro" id="IPR013083">
    <property type="entry name" value="Znf_RING/FYVE/PHD"/>
</dbReference>
<evidence type="ECO:0000256" key="9">
    <source>
        <dbReference type="ARBA" id="ARBA00023015"/>
    </source>
</evidence>
<dbReference type="SMART" id="SM00297">
    <property type="entry name" value="BROMO"/>
    <property type="match status" value="1"/>
</dbReference>
<dbReference type="SMART" id="SM00249">
    <property type="entry name" value="PHD"/>
    <property type="match status" value="1"/>
</dbReference>
<dbReference type="PROSITE" id="PS51727">
    <property type="entry name" value="CBP_P300_HAT"/>
    <property type="match status" value="1"/>
</dbReference>